<dbReference type="PANTHER" id="PTHR30146">
    <property type="entry name" value="LACI-RELATED TRANSCRIPTIONAL REPRESSOR"/>
    <property type="match status" value="1"/>
</dbReference>
<accession>A0A933L4G7</accession>
<evidence type="ECO:0000256" key="1">
    <source>
        <dbReference type="ARBA" id="ARBA00023015"/>
    </source>
</evidence>
<proteinExistence type="predicted"/>
<dbReference type="Gene3D" id="1.10.260.40">
    <property type="entry name" value="lambda repressor-like DNA-binding domains"/>
    <property type="match status" value="1"/>
</dbReference>
<dbReference type="CDD" id="cd01544">
    <property type="entry name" value="PBP1_GalR"/>
    <property type="match status" value="1"/>
</dbReference>
<evidence type="ECO:0000313" key="5">
    <source>
        <dbReference type="EMBL" id="MBI4922982.1"/>
    </source>
</evidence>
<evidence type="ECO:0000256" key="3">
    <source>
        <dbReference type="ARBA" id="ARBA00023163"/>
    </source>
</evidence>
<dbReference type="InterPro" id="IPR028082">
    <property type="entry name" value="Peripla_BP_I"/>
</dbReference>
<dbReference type="InterPro" id="IPR000843">
    <property type="entry name" value="HTH_LacI"/>
</dbReference>
<dbReference type="SUPFAM" id="SSF53822">
    <property type="entry name" value="Periplasmic binding protein-like I"/>
    <property type="match status" value="1"/>
</dbReference>
<keyword evidence="1" id="KW-0805">Transcription regulation</keyword>
<evidence type="ECO:0000259" key="4">
    <source>
        <dbReference type="PROSITE" id="PS50932"/>
    </source>
</evidence>
<dbReference type="Pfam" id="PF00356">
    <property type="entry name" value="LacI"/>
    <property type="match status" value="1"/>
</dbReference>
<organism evidence="5 6">
    <name type="scientific">Devosia nanyangense</name>
    <dbReference type="NCBI Taxonomy" id="1228055"/>
    <lineage>
        <taxon>Bacteria</taxon>
        <taxon>Pseudomonadati</taxon>
        <taxon>Pseudomonadota</taxon>
        <taxon>Alphaproteobacteria</taxon>
        <taxon>Hyphomicrobiales</taxon>
        <taxon>Devosiaceae</taxon>
        <taxon>Devosia</taxon>
    </lineage>
</organism>
<protein>
    <submittedName>
        <fullName evidence="5">LacI family DNA-binding transcriptional regulator</fullName>
    </submittedName>
</protein>
<dbReference type="SMART" id="SM00354">
    <property type="entry name" value="HTH_LACI"/>
    <property type="match status" value="1"/>
</dbReference>
<dbReference type="CDD" id="cd01392">
    <property type="entry name" value="HTH_LacI"/>
    <property type="match status" value="1"/>
</dbReference>
<keyword evidence="2 5" id="KW-0238">DNA-binding</keyword>
<dbReference type="PRINTS" id="PR00036">
    <property type="entry name" value="HTHLACI"/>
</dbReference>
<reference evidence="5" key="1">
    <citation type="submission" date="2020-07" db="EMBL/GenBank/DDBJ databases">
        <title>Huge and variable diversity of episymbiotic CPR bacteria and DPANN archaea in groundwater ecosystems.</title>
        <authorList>
            <person name="He C.Y."/>
            <person name="Keren R."/>
            <person name="Whittaker M."/>
            <person name="Farag I.F."/>
            <person name="Doudna J."/>
            <person name="Cate J.H.D."/>
            <person name="Banfield J.F."/>
        </authorList>
    </citation>
    <scope>NUCLEOTIDE SEQUENCE</scope>
    <source>
        <strain evidence="5">NC_groundwater_1586_Pr3_B-0.1um_66_15</strain>
    </source>
</reference>
<dbReference type="GO" id="GO:0000976">
    <property type="term" value="F:transcription cis-regulatory region binding"/>
    <property type="evidence" value="ECO:0007669"/>
    <property type="project" value="TreeGrafter"/>
</dbReference>
<dbReference type="Proteomes" id="UP000782610">
    <property type="component" value="Unassembled WGS sequence"/>
</dbReference>
<dbReference type="Gene3D" id="3.40.50.2300">
    <property type="match status" value="2"/>
</dbReference>
<dbReference type="InterPro" id="IPR010982">
    <property type="entry name" value="Lambda_DNA-bd_dom_sf"/>
</dbReference>
<gene>
    <name evidence="5" type="ORF">HY834_14655</name>
</gene>
<keyword evidence="3" id="KW-0804">Transcription</keyword>
<feature type="domain" description="HTH lacI-type" evidence="4">
    <location>
        <begin position="2"/>
        <end position="57"/>
    </location>
</feature>
<name>A0A933L4G7_9HYPH</name>
<dbReference type="Pfam" id="PF13377">
    <property type="entry name" value="Peripla_BP_3"/>
    <property type="match status" value="1"/>
</dbReference>
<evidence type="ECO:0000313" key="6">
    <source>
        <dbReference type="Proteomes" id="UP000782610"/>
    </source>
</evidence>
<sequence>MVTLKEIAKAVGVSSATVSRVLNFDQTLSVAPKKRQAIIETAEALNYSTPRARNRANQQGLNKIALVHFLRPDQELIDPYYVGLRLGIESRCQALKIETVKVYHTELLPEATLLQNASGVIAIGRHDEAEIAWLKRHNRNVVFADFTPATDEFDSVESDLMLATRKLLQALTQMGYRRIAFAGWVDVYNGVARALPEKRCRAYMQWMNEAGLYDERLCLTENNTEQSGYRLTRAILSESKPPDALITCNDNMAVGAYRAIHELGLRIPEDIAVASFNDISVAQVLNPPLSTVRLPSEEIGETAVELLLERVAGRELAKRITLASQLIWRGSTRHPTAD</sequence>
<dbReference type="EMBL" id="JACRAF010000041">
    <property type="protein sequence ID" value="MBI4922982.1"/>
    <property type="molecule type" value="Genomic_DNA"/>
</dbReference>
<dbReference type="GO" id="GO:0003700">
    <property type="term" value="F:DNA-binding transcription factor activity"/>
    <property type="evidence" value="ECO:0007669"/>
    <property type="project" value="TreeGrafter"/>
</dbReference>
<dbReference type="PROSITE" id="PS00356">
    <property type="entry name" value="HTH_LACI_1"/>
    <property type="match status" value="1"/>
</dbReference>
<dbReference type="AlphaFoldDB" id="A0A933L4G7"/>
<dbReference type="SUPFAM" id="SSF47413">
    <property type="entry name" value="lambda repressor-like DNA-binding domains"/>
    <property type="match status" value="1"/>
</dbReference>
<comment type="caution">
    <text evidence="5">The sequence shown here is derived from an EMBL/GenBank/DDBJ whole genome shotgun (WGS) entry which is preliminary data.</text>
</comment>
<dbReference type="PROSITE" id="PS50932">
    <property type="entry name" value="HTH_LACI_2"/>
    <property type="match status" value="1"/>
</dbReference>
<dbReference type="PANTHER" id="PTHR30146:SF149">
    <property type="entry name" value="HTH-TYPE TRANSCRIPTIONAL REGULATOR EBGR"/>
    <property type="match status" value="1"/>
</dbReference>
<evidence type="ECO:0000256" key="2">
    <source>
        <dbReference type="ARBA" id="ARBA00023125"/>
    </source>
</evidence>
<dbReference type="InterPro" id="IPR046335">
    <property type="entry name" value="LacI/GalR-like_sensor"/>
</dbReference>